<feature type="transmembrane region" description="Helical" evidence="11">
    <location>
        <begin position="316"/>
        <end position="337"/>
    </location>
</feature>
<dbReference type="PANTHER" id="PTHR25466">
    <property type="entry name" value="T-LYMPHOCYTE ACTIVATION ANTIGEN"/>
    <property type="match status" value="1"/>
</dbReference>
<reference evidence="15" key="2">
    <citation type="journal article" date="2013" name="Nat. Genet.">
        <title>The genome of the platyfish, Xiphophorus maculatus, provides insights into evolutionary adaptation and several complex traits.</title>
        <authorList>
            <person name="Schartl M."/>
            <person name="Walter R.B."/>
            <person name="Shen Y."/>
            <person name="Garcia T."/>
            <person name="Catchen J."/>
            <person name="Amores A."/>
            <person name="Braasch I."/>
            <person name="Chalopin D."/>
            <person name="Volff J.N."/>
            <person name="Lesch K.P."/>
            <person name="Bisazza A."/>
            <person name="Minx P."/>
            <person name="Hillier L."/>
            <person name="Wilson R.K."/>
            <person name="Fuerstenberg S."/>
            <person name="Boore J."/>
            <person name="Searle S."/>
            <person name="Postlethwait J.H."/>
            <person name="Warren W.C."/>
        </authorList>
    </citation>
    <scope>NUCLEOTIDE SEQUENCE [LARGE SCALE GENOMIC DNA]</scope>
    <source>
        <strain evidence="15">JP 163 A</strain>
    </source>
</reference>
<dbReference type="GO" id="GO:0071222">
    <property type="term" value="P:cellular response to lipopolysaccharide"/>
    <property type="evidence" value="ECO:0007669"/>
    <property type="project" value="TreeGrafter"/>
</dbReference>
<dbReference type="GO" id="GO:0006955">
    <property type="term" value="P:immune response"/>
    <property type="evidence" value="ECO:0007669"/>
    <property type="project" value="TreeGrafter"/>
</dbReference>
<evidence type="ECO:0000256" key="2">
    <source>
        <dbReference type="ARBA" id="ARBA00022475"/>
    </source>
</evidence>
<keyword evidence="6 11" id="KW-0472">Membrane</keyword>
<dbReference type="SMART" id="SM00406">
    <property type="entry name" value="IGv"/>
    <property type="match status" value="1"/>
</dbReference>
<reference evidence="14" key="4">
    <citation type="submission" date="2025-09" db="UniProtKB">
        <authorList>
            <consortium name="Ensembl"/>
        </authorList>
    </citation>
    <scope>IDENTIFICATION</scope>
    <source>
        <strain evidence="14">JP 163 A</strain>
    </source>
</reference>
<dbReference type="InParanoid" id="M3ZR86"/>
<evidence type="ECO:0000313" key="15">
    <source>
        <dbReference type="Proteomes" id="UP000002852"/>
    </source>
</evidence>
<dbReference type="InterPro" id="IPR003598">
    <property type="entry name" value="Ig_sub2"/>
</dbReference>
<dbReference type="InterPro" id="IPR051713">
    <property type="entry name" value="T-cell_Activation_Regulation"/>
</dbReference>
<dbReference type="HOGENOM" id="CLU_040810_0_1_1"/>
<evidence type="ECO:0000259" key="13">
    <source>
        <dbReference type="PROSITE" id="PS50835"/>
    </source>
</evidence>
<evidence type="ECO:0000313" key="14">
    <source>
        <dbReference type="Ensembl" id="ENSXMAP00000004729.2"/>
    </source>
</evidence>
<accession>M3ZR86</accession>
<dbReference type="OMA" id="EEWRPYV"/>
<dbReference type="GO" id="GO:0031295">
    <property type="term" value="P:T cell costimulation"/>
    <property type="evidence" value="ECO:0007669"/>
    <property type="project" value="TreeGrafter"/>
</dbReference>
<evidence type="ECO:0000256" key="8">
    <source>
        <dbReference type="ARBA" id="ARBA00023170"/>
    </source>
</evidence>
<reference evidence="14" key="3">
    <citation type="submission" date="2025-08" db="UniProtKB">
        <authorList>
            <consortium name="Ensembl"/>
        </authorList>
    </citation>
    <scope>IDENTIFICATION</scope>
    <source>
        <strain evidence="14">JP 163 A</strain>
    </source>
</reference>
<evidence type="ECO:0000256" key="6">
    <source>
        <dbReference type="ARBA" id="ARBA00023136"/>
    </source>
</evidence>
<name>M3ZR86_XIPMA</name>
<dbReference type="InterPro" id="IPR013783">
    <property type="entry name" value="Ig-like_fold"/>
</dbReference>
<evidence type="ECO:0000256" key="1">
    <source>
        <dbReference type="ARBA" id="ARBA00004251"/>
    </source>
</evidence>
<protein>
    <recommendedName>
        <fullName evidence="13">Ig-like domain-containing protein</fullName>
    </recommendedName>
</protein>
<dbReference type="CDD" id="cd16091">
    <property type="entry name" value="IgV_HHLA2"/>
    <property type="match status" value="1"/>
</dbReference>
<evidence type="ECO:0000256" key="4">
    <source>
        <dbReference type="ARBA" id="ARBA00022729"/>
    </source>
</evidence>
<dbReference type="GO" id="GO:0007166">
    <property type="term" value="P:cell surface receptor signaling pathway"/>
    <property type="evidence" value="ECO:0007669"/>
    <property type="project" value="TreeGrafter"/>
</dbReference>
<keyword evidence="8" id="KW-0675">Receptor</keyword>
<feature type="signal peptide" evidence="12">
    <location>
        <begin position="1"/>
        <end position="19"/>
    </location>
</feature>
<dbReference type="Pfam" id="PF08205">
    <property type="entry name" value="C2-set_2"/>
    <property type="match status" value="1"/>
</dbReference>
<dbReference type="InterPro" id="IPR007110">
    <property type="entry name" value="Ig-like_dom"/>
</dbReference>
<dbReference type="SMART" id="SM00408">
    <property type="entry name" value="IGc2"/>
    <property type="match status" value="2"/>
</dbReference>
<keyword evidence="2" id="KW-1003">Cell membrane</keyword>
<keyword evidence="5 11" id="KW-1133">Transmembrane helix</keyword>
<dbReference type="Ensembl" id="ENSXMAT00000004734.2">
    <property type="protein sequence ID" value="ENSXMAP00000004729.2"/>
    <property type="gene ID" value="ENSXMAG00000004734.2"/>
</dbReference>
<dbReference type="Pfam" id="PF07686">
    <property type="entry name" value="V-set"/>
    <property type="match status" value="1"/>
</dbReference>
<evidence type="ECO:0000256" key="11">
    <source>
        <dbReference type="SAM" id="Phobius"/>
    </source>
</evidence>
<dbReference type="SUPFAM" id="SSF48726">
    <property type="entry name" value="Immunoglobulin"/>
    <property type="match status" value="3"/>
</dbReference>
<feature type="domain" description="Ig-like" evidence="13">
    <location>
        <begin position="23"/>
        <end position="122"/>
    </location>
</feature>
<keyword evidence="15" id="KW-1185">Reference proteome</keyword>
<dbReference type="GO" id="GO:0042102">
    <property type="term" value="P:positive regulation of T cell proliferation"/>
    <property type="evidence" value="ECO:0007669"/>
    <property type="project" value="TreeGrafter"/>
</dbReference>
<reference evidence="15" key="1">
    <citation type="submission" date="2012-01" db="EMBL/GenBank/DDBJ databases">
        <authorList>
            <person name="Walter R."/>
            <person name="Schartl M."/>
            <person name="Warren W."/>
        </authorList>
    </citation>
    <scope>NUCLEOTIDE SEQUENCE [LARGE SCALE GENOMIC DNA]</scope>
    <source>
        <strain evidence="15">JP 163 A</strain>
    </source>
</reference>
<dbReference type="GO" id="GO:0009897">
    <property type="term" value="C:external side of plasma membrane"/>
    <property type="evidence" value="ECO:0007669"/>
    <property type="project" value="TreeGrafter"/>
</dbReference>
<evidence type="ECO:0000256" key="5">
    <source>
        <dbReference type="ARBA" id="ARBA00022989"/>
    </source>
</evidence>
<comment type="subcellular location">
    <subcellularLocation>
        <location evidence="1">Cell membrane</location>
        <topology evidence="1">Single-pass type I membrane protein</topology>
    </subcellularLocation>
</comment>
<dbReference type="GeneTree" id="ENSGT00940000163670"/>
<evidence type="ECO:0000256" key="10">
    <source>
        <dbReference type="ARBA" id="ARBA00023319"/>
    </source>
</evidence>
<dbReference type="eggNOG" id="ENOG502S3IN">
    <property type="taxonomic scope" value="Eukaryota"/>
</dbReference>
<dbReference type="InterPro" id="IPR036179">
    <property type="entry name" value="Ig-like_dom_sf"/>
</dbReference>
<dbReference type="SMART" id="SM00409">
    <property type="entry name" value="IG"/>
    <property type="match status" value="2"/>
</dbReference>
<dbReference type="InterPro" id="IPR003599">
    <property type="entry name" value="Ig_sub"/>
</dbReference>
<keyword evidence="9" id="KW-0325">Glycoprotein</keyword>
<evidence type="ECO:0000256" key="7">
    <source>
        <dbReference type="ARBA" id="ARBA00023157"/>
    </source>
</evidence>
<dbReference type="Proteomes" id="UP000002852">
    <property type="component" value="Unassembled WGS sequence"/>
</dbReference>
<feature type="chain" id="PRO_5017391504" description="Ig-like domain-containing protein" evidence="12">
    <location>
        <begin position="20"/>
        <end position="347"/>
    </location>
</feature>
<evidence type="ECO:0000256" key="3">
    <source>
        <dbReference type="ARBA" id="ARBA00022692"/>
    </source>
</evidence>
<organism evidence="14 15">
    <name type="scientific">Xiphophorus maculatus</name>
    <name type="common">Southern platyfish</name>
    <name type="synonym">Platypoecilus maculatus</name>
    <dbReference type="NCBI Taxonomy" id="8083"/>
    <lineage>
        <taxon>Eukaryota</taxon>
        <taxon>Metazoa</taxon>
        <taxon>Chordata</taxon>
        <taxon>Craniata</taxon>
        <taxon>Vertebrata</taxon>
        <taxon>Euteleostomi</taxon>
        <taxon>Actinopterygii</taxon>
        <taxon>Neopterygii</taxon>
        <taxon>Teleostei</taxon>
        <taxon>Neoteleostei</taxon>
        <taxon>Acanthomorphata</taxon>
        <taxon>Ovalentaria</taxon>
        <taxon>Atherinomorphae</taxon>
        <taxon>Cyprinodontiformes</taxon>
        <taxon>Poeciliidae</taxon>
        <taxon>Poeciliinae</taxon>
        <taxon>Xiphophorus</taxon>
    </lineage>
</organism>
<dbReference type="PANTHER" id="PTHR25466:SF14">
    <property type="entry name" value="BUTYROPHILIN SUBFAMILY 2 MEMBER A2-LIKE-RELATED"/>
    <property type="match status" value="1"/>
</dbReference>
<proteinExistence type="predicted"/>
<evidence type="ECO:0000256" key="12">
    <source>
        <dbReference type="SAM" id="SignalP"/>
    </source>
</evidence>
<keyword evidence="3 11" id="KW-0812">Transmembrane</keyword>
<keyword evidence="7" id="KW-1015">Disulfide bond</keyword>
<sequence length="347" mass="39017">MFASIFLIFGFFNWTFTSADTDVSCQFRTDCILPCSFNVGNEVVIHWILKPGDIQVHSYYYNKDQLGLQNPRYKGRTSLYPEQLGRGNASLRLSNVSVEDEGRYQCYTSTVNGNKETYIQLKVYAPIKDVVIKKLENNLTCSSDGIYPEPKLTWTIGSPYDPPEKPSISRTESQLYSISSSIPYNLNAHHNAATCSITTTKDQKKATLLEEALRNCSATETTVECQSLDAPPDRIVWRFNHVNLILTRRRGEAFEATAGWKKHVKEVSSQGALTLIDLKPEHEGTYTCESINTKETAIATTPLHLVEDNNVSSTTAIVVIIILGAIVLIAVLVFLLLRRRRQTRDNL</sequence>
<feature type="domain" description="Ig-like" evidence="13">
    <location>
        <begin position="139"/>
        <end position="299"/>
    </location>
</feature>
<evidence type="ECO:0000256" key="9">
    <source>
        <dbReference type="ARBA" id="ARBA00023180"/>
    </source>
</evidence>
<dbReference type="GO" id="GO:0042130">
    <property type="term" value="P:negative regulation of T cell proliferation"/>
    <property type="evidence" value="ECO:0007669"/>
    <property type="project" value="TreeGrafter"/>
</dbReference>
<dbReference type="Gene3D" id="2.60.40.10">
    <property type="entry name" value="Immunoglobulins"/>
    <property type="match status" value="3"/>
</dbReference>
<keyword evidence="4 12" id="KW-0732">Signal</keyword>
<keyword evidence="10" id="KW-0393">Immunoglobulin domain</keyword>
<dbReference type="PROSITE" id="PS50835">
    <property type="entry name" value="IG_LIKE"/>
    <property type="match status" value="2"/>
</dbReference>
<dbReference type="AlphaFoldDB" id="M3ZR86"/>
<dbReference type="InterPro" id="IPR013106">
    <property type="entry name" value="Ig_V-set"/>
</dbReference>
<dbReference type="FunFam" id="2.60.40.10:FF:000142">
    <property type="entry name" value="V-set domain-containing T-cell activation inhibitor 1"/>
    <property type="match status" value="1"/>
</dbReference>
<dbReference type="InterPro" id="IPR013162">
    <property type="entry name" value="CD80_C2-set"/>
</dbReference>